<keyword evidence="1" id="KW-0472">Membrane</keyword>
<name>A0A845F0Z8_9BACL</name>
<gene>
    <name evidence="3" type="ORF">GLW07_13650</name>
</gene>
<comment type="caution">
    <text evidence="3">The sequence shown here is derived from an EMBL/GenBank/DDBJ whole genome shotgun (WGS) entry which is preliminary data.</text>
</comment>
<dbReference type="GO" id="GO:0030655">
    <property type="term" value="P:beta-lactam antibiotic catabolic process"/>
    <property type="evidence" value="ECO:0007669"/>
    <property type="project" value="InterPro"/>
</dbReference>
<keyword evidence="1" id="KW-0812">Transmembrane</keyword>
<dbReference type="InterPro" id="IPR000871">
    <property type="entry name" value="Beta-lactam_class-A"/>
</dbReference>
<sequence>MKLLLLIIVGVLILVIVTPILMLYVVKKKNASKTKEDLLTYIEYHPDACSLTLLENESVLLTFNEEKEMPLASTVKFIYLLTFIDGVREKNVMLDEKVQVDNLDVLYFENTDGGAHPRWKKEHDIGEEVTLFQIAQGMMQFSSNACTDFLFHKLGSDKINQSLTKYQLNPHSPIYAISSAMLIPAYLKVENGCNKKQISQEIKEMDQIEFESLANTMLHDVLDGSAEKYLKELSTINDMTIQRVLMDKLPSSTTEQYANLMMRIGESDDLSDDDKDLMDRILGGASEIGKRRWFKGGSMAYTLTSALYNKDDNGSVSLSVFVQDENRYELLWIRNVFHDFLKAIVEDTEFRQKTIDRLGGDS</sequence>
<evidence type="ECO:0000259" key="2">
    <source>
        <dbReference type="Pfam" id="PF13354"/>
    </source>
</evidence>
<feature type="domain" description="Beta-lactamase class A catalytic" evidence="2">
    <location>
        <begin position="56"/>
        <end position="168"/>
    </location>
</feature>
<reference evidence="3 4" key="1">
    <citation type="submission" date="2019-11" db="EMBL/GenBank/DDBJ databases">
        <title>Genome sequences of 17 halophilic strains isolated from different environments.</title>
        <authorList>
            <person name="Furrow R.E."/>
        </authorList>
    </citation>
    <scope>NUCLEOTIDE SEQUENCE [LARGE SCALE GENOMIC DNA]</scope>
    <source>
        <strain evidence="3 4">22506_14_FS</strain>
    </source>
</reference>
<evidence type="ECO:0000313" key="4">
    <source>
        <dbReference type="Proteomes" id="UP000447833"/>
    </source>
</evidence>
<dbReference type="Proteomes" id="UP000447833">
    <property type="component" value="Unassembled WGS sequence"/>
</dbReference>
<dbReference type="SUPFAM" id="SSF56601">
    <property type="entry name" value="beta-lactamase/transpeptidase-like"/>
    <property type="match status" value="1"/>
</dbReference>
<dbReference type="Gene3D" id="3.40.710.10">
    <property type="entry name" value="DD-peptidase/beta-lactamase superfamily"/>
    <property type="match status" value="1"/>
</dbReference>
<dbReference type="GO" id="GO:0046677">
    <property type="term" value="P:response to antibiotic"/>
    <property type="evidence" value="ECO:0007669"/>
    <property type="project" value="InterPro"/>
</dbReference>
<protein>
    <recommendedName>
        <fullName evidence="2">Beta-lactamase class A catalytic domain-containing protein</fullName>
    </recommendedName>
</protein>
<organism evidence="3 4">
    <name type="scientific">Guptibacillus hwajinpoensis</name>
    <dbReference type="NCBI Taxonomy" id="208199"/>
    <lineage>
        <taxon>Bacteria</taxon>
        <taxon>Bacillati</taxon>
        <taxon>Bacillota</taxon>
        <taxon>Bacilli</taxon>
        <taxon>Bacillales</taxon>
        <taxon>Guptibacillaceae</taxon>
        <taxon>Guptibacillus</taxon>
    </lineage>
</organism>
<proteinExistence type="predicted"/>
<dbReference type="InterPro" id="IPR045155">
    <property type="entry name" value="Beta-lactam_cat"/>
</dbReference>
<dbReference type="PANTHER" id="PTHR35333:SF3">
    <property type="entry name" value="BETA-LACTAMASE-TYPE TRANSPEPTIDASE FOLD CONTAINING PROTEIN"/>
    <property type="match status" value="1"/>
</dbReference>
<dbReference type="Pfam" id="PF13354">
    <property type="entry name" value="Beta-lactamase2"/>
    <property type="match status" value="1"/>
</dbReference>
<evidence type="ECO:0000256" key="1">
    <source>
        <dbReference type="SAM" id="Phobius"/>
    </source>
</evidence>
<keyword evidence="1" id="KW-1133">Transmembrane helix</keyword>
<accession>A0A845F0Z8</accession>
<dbReference type="EMBL" id="WMEY01000004">
    <property type="protein sequence ID" value="MYL64396.1"/>
    <property type="molecule type" value="Genomic_DNA"/>
</dbReference>
<dbReference type="InterPro" id="IPR012338">
    <property type="entry name" value="Beta-lactam/transpept-like"/>
</dbReference>
<dbReference type="GO" id="GO:0008800">
    <property type="term" value="F:beta-lactamase activity"/>
    <property type="evidence" value="ECO:0007669"/>
    <property type="project" value="InterPro"/>
</dbReference>
<dbReference type="PANTHER" id="PTHR35333">
    <property type="entry name" value="BETA-LACTAMASE"/>
    <property type="match status" value="1"/>
</dbReference>
<feature type="transmembrane region" description="Helical" evidence="1">
    <location>
        <begin position="6"/>
        <end position="26"/>
    </location>
</feature>
<evidence type="ECO:0000313" key="3">
    <source>
        <dbReference type="EMBL" id="MYL64396.1"/>
    </source>
</evidence>
<dbReference type="AlphaFoldDB" id="A0A845F0Z8"/>
<dbReference type="RefSeq" id="WP_160919851.1">
    <property type="nucleotide sequence ID" value="NZ_WMEY01000004.1"/>
</dbReference>